<comment type="similarity">
    <text evidence="5">Belongs to the unc-93 family.</text>
</comment>
<dbReference type="GO" id="GO:0045087">
    <property type="term" value="P:innate immune response"/>
    <property type="evidence" value="ECO:0007669"/>
    <property type="project" value="UniProtKB-KW"/>
</dbReference>
<dbReference type="Proteomes" id="UP000700334">
    <property type="component" value="Unassembled WGS sequence"/>
</dbReference>
<dbReference type="GO" id="GO:0006886">
    <property type="term" value="P:intracellular protein transport"/>
    <property type="evidence" value="ECO:0007669"/>
    <property type="project" value="TreeGrafter"/>
</dbReference>
<feature type="transmembrane region" description="Helical" evidence="25">
    <location>
        <begin position="337"/>
        <end position="363"/>
    </location>
</feature>
<keyword evidence="7" id="KW-0399">Innate immunity</keyword>
<keyword evidence="18" id="KW-0458">Lysosome</keyword>
<dbReference type="FunFam" id="1.20.1250.20:FF:001497">
    <property type="entry name" value="Uncharacterized protein"/>
    <property type="match status" value="1"/>
</dbReference>
<evidence type="ECO:0000256" key="4">
    <source>
        <dbReference type="ARBA" id="ARBA00004477"/>
    </source>
</evidence>
<evidence type="ECO:0000256" key="21">
    <source>
        <dbReference type="ARBA" id="ARBA00068400"/>
    </source>
</evidence>
<dbReference type="SUPFAM" id="SSF53720">
    <property type="entry name" value="ALDH-like"/>
    <property type="match status" value="1"/>
</dbReference>
<feature type="region of interest" description="Disordered" evidence="24">
    <location>
        <begin position="793"/>
        <end position="879"/>
    </location>
</feature>
<proteinExistence type="inferred from homology"/>
<dbReference type="GO" id="GO:0002224">
    <property type="term" value="P:toll-like receptor signaling pathway"/>
    <property type="evidence" value="ECO:0007669"/>
    <property type="project" value="InterPro"/>
</dbReference>
<comment type="subcellular location">
    <subcellularLocation>
        <location evidence="2">Cytoplasmic vesicle</location>
        <location evidence="2">Phagosome</location>
    </subcellularLocation>
    <subcellularLocation>
        <location evidence="4">Endoplasmic reticulum membrane</location>
        <topology evidence="4">Multi-pass membrane protein</topology>
    </subcellularLocation>
    <subcellularLocation>
        <location evidence="1">Endosome</location>
    </subcellularLocation>
    <subcellularLocation>
        <location evidence="3">Lysosome</location>
    </subcellularLocation>
</comment>
<keyword evidence="12 25" id="KW-1133">Transmembrane helix</keyword>
<dbReference type="GO" id="GO:0002250">
    <property type="term" value="P:adaptive immune response"/>
    <property type="evidence" value="ECO:0007669"/>
    <property type="project" value="UniProtKB-KW"/>
</dbReference>
<dbReference type="EMBL" id="JAGFMF010011432">
    <property type="protein sequence ID" value="KAG8522686.1"/>
    <property type="molecule type" value="Genomic_DNA"/>
</dbReference>
<keyword evidence="8 25" id="KW-0812">Transmembrane</keyword>
<keyword evidence="9" id="KW-0967">Endosome</keyword>
<evidence type="ECO:0000256" key="8">
    <source>
        <dbReference type="ARBA" id="ARBA00022692"/>
    </source>
</evidence>
<feature type="region of interest" description="Disordered" evidence="24">
    <location>
        <begin position="706"/>
        <end position="736"/>
    </location>
</feature>
<evidence type="ECO:0000313" key="27">
    <source>
        <dbReference type="EMBL" id="KAG8522686.1"/>
    </source>
</evidence>
<evidence type="ECO:0000259" key="26">
    <source>
        <dbReference type="Pfam" id="PF00171"/>
    </source>
</evidence>
<evidence type="ECO:0000256" key="19">
    <source>
        <dbReference type="ARBA" id="ARBA00023329"/>
    </source>
</evidence>
<dbReference type="InterPro" id="IPR015590">
    <property type="entry name" value="Aldehyde_DH_dom"/>
</dbReference>
<evidence type="ECO:0000256" key="17">
    <source>
        <dbReference type="ARBA" id="ARBA00023180"/>
    </source>
</evidence>
<dbReference type="GO" id="GO:0005768">
    <property type="term" value="C:endosome"/>
    <property type="evidence" value="ECO:0007669"/>
    <property type="project" value="UniProtKB-SubCell"/>
</dbReference>
<feature type="compositionally biased region" description="Acidic residues" evidence="24">
    <location>
        <begin position="596"/>
        <end position="606"/>
    </location>
</feature>
<feature type="transmembrane region" description="Helical" evidence="25">
    <location>
        <begin position="487"/>
        <end position="513"/>
    </location>
</feature>
<evidence type="ECO:0000256" key="22">
    <source>
        <dbReference type="PROSITE-ProRule" id="PRU10007"/>
    </source>
</evidence>
<feature type="transmembrane region" description="Helical" evidence="25">
    <location>
        <begin position="163"/>
        <end position="182"/>
    </location>
</feature>
<keyword evidence="11" id="KW-0391">Immunity</keyword>
<sequence>QLRGAGVAPAAEDSRPLPHTHSLDGPQLLGRAAAGRKCLGSPGRRQFSAWRTMEAQPPLYRVAGAAGPQGAEDRLRLPDGPGAPLDDLVGAYPNYNEEEEERRYYRRKRLGVVKNVLAASAGGMLTYGVYLGLLQMQLILHWDETYREVKYGDMGLPDIDSKMLMGINVTPIAGLLYTPVLIRFFGTKWMMFLAVGIYALFVSTNYWERYYTLVPSAVALGMAIVPLWASMGNYITRMSQKYYEYAYYKERDEQAPRQRPPRGSHAPYLLVFQAVFYSFFHLSFACAQLPMIYFLNHYLYDLNHTLHNVQNCGTNSQGILNGFNKTVLRTLPRSRNLIVVESVLMAVAFLAMLLVLGLCGAAYRPTEEIDLRSVGWGNIFQLPFKHVRDFRLRHLVPFFIYSGFEVLFACTGIALGYGVCSVGLERLAHLLVAYGLGASASSLLGLLGLRLPRPVLLVAGAALHLLLILGLFFWAPAPRVQQHTWTLYAAAALWGVGSALNKTGLSTLLGILYEDKERQDFIFTIYHWWQAVAIFVVYLGSSLPMKAKLAVLLLTLLGASVSYLWMEQKLRRGVAPRQPRIPRPQHKVRGYRYLEEDNSDESDAEGEPGGGGEGGSRADCAEEEVPPAGGRPGCPYEQALGDDGPEGQMDPLADTLQWLREAFRAGRTRPAKFRAVQLEGLSRFLQENKQLLQEALVEDLHKVGGGARTDGRRGPHRWAAGPAQVGGGARTGGRRGPHRWAAGPAQVGGGVCTGGRRALHRWAAGSAQVGGGVRTGGRRALHRRLSSRTYLSSCCAEQGGPGPQEPAQLDEGRARRQQPGEPGGRASAGVGGAGSLGASRPGCLQVTKTSSPSCGRSPSARHRRPLELPREPGPGAPGNCVVLKPSEISKSTEKVLAEVLPRYLDQSCFAVVLGGPAETGRLLERKFDYIFFTGSPRVGRVVMTAAAQHLTPVTLELGGKNPCYVDDSCDPQTVANRVAFFRFFNAGQTCVAPDYVLCSPATQERLLPALQRAIASFYGEDPQRSPSLGRIVSDRHFRRVQALLCCGRVAIGGQSDERDRYIAPTVLVDVKETEPVMQEEIFGPVLPIVNRLPLSSPPQVVSRLLDPNSSGSFTGNDGFSFLTLTSLPLGVGMGRYHGKFSFDTFSHHCTCLLTPSGLEKFNEIRYPPYRKGTQRLLTWALGPRSCILL</sequence>
<dbReference type="Pfam" id="PF00171">
    <property type="entry name" value="Aldedh"/>
    <property type="match status" value="1"/>
</dbReference>
<evidence type="ECO:0000256" key="16">
    <source>
        <dbReference type="ARBA" id="ARBA00023136"/>
    </source>
</evidence>
<evidence type="ECO:0000256" key="23">
    <source>
        <dbReference type="RuleBase" id="RU003345"/>
    </source>
</evidence>
<dbReference type="InterPro" id="IPR043268">
    <property type="entry name" value="UNC93B1"/>
</dbReference>
<dbReference type="InterPro" id="IPR016160">
    <property type="entry name" value="Ald_DH_CS_CYS"/>
</dbReference>
<dbReference type="GO" id="GO:0045335">
    <property type="term" value="C:phagocytic vesicle"/>
    <property type="evidence" value="ECO:0007669"/>
    <property type="project" value="UniProtKB-SubCell"/>
</dbReference>
<evidence type="ECO:0000256" key="15">
    <source>
        <dbReference type="ARBA" id="ARBA00023130"/>
    </source>
</evidence>
<evidence type="ECO:0000256" key="7">
    <source>
        <dbReference type="ARBA" id="ARBA00022588"/>
    </source>
</evidence>
<feature type="transmembrane region" description="Helical" evidence="25">
    <location>
        <begin position="431"/>
        <end position="449"/>
    </location>
</feature>
<keyword evidence="13 23" id="KW-0560">Oxidoreductase</keyword>
<comment type="function">
    <text evidence="20">Plays an important role in innate and adaptive immunity by regulating nucleotide-sensing Toll-like receptor (TLR) signaling. Required for the transport of a subset of TLRs (including TLR3, TLR7 and TLR9) from the endoplasmic reticulum to endolysosomes where they can engage pathogen nucleotides and activate signaling cascades. May play a role in autoreactive B-cells removal.</text>
</comment>
<gene>
    <name evidence="27" type="ORF">J0S82_014683</name>
</gene>
<dbReference type="GO" id="GO:0005764">
    <property type="term" value="C:lysosome"/>
    <property type="evidence" value="ECO:0007669"/>
    <property type="project" value="UniProtKB-SubCell"/>
</dbReference>
<evidence type="ECO:0000256" key="5">
    <source>
        <dbReference type="ARBA" id="ARBA00009172"/>
    </source>
</evidence>
<dbReference type="GO" id="GO:0034162">
    <property type="term" value="P:toll-like receptor 9 signaling pathway"/>
    <property type="evidence" value="ECO:0007669"/>
    <property type="project" value="TreeGrafter"/>
</dbReference>
<feature type="domain" description="Aldehyde dehydrogenase" evidence="26">
    <location>
        <begin position="877"/>
        <end position="1089"/>
    </location>
</feature>
<dbReference type="GO" id="GO:0016620">
    <property type="term" value="F:oxidoreductase activity, acting on the aldehyde or oxo group of donors, NAD or NADP as acceptor"/>
    <property type="evidence" value="ECO:0007669"/>
    <property type="project" value="InterPro"/>
</dbReference>
<evidence type="ECO:0000256" key="1">
    <source>
        <dbReference type="ARBA" id="ARBA00004177"/>
    </source>
</evidence>
<dbReference type="AlphaFoldDB" id="A0A8J6AJU2"/>
<feature type="region of interest" description="Disordered" evidence="24">
    <location>
        <begin position="1"/>
        <end position="27"/>
    </location>
</feature>
<dbReference type="GO" id="GO:0005789">
    <property type="term" value="C:endoplasmic reticulum membrane"/>
    <property type="evidence" value="ECO:0007669"/>
    <property type="project" value="UniProtKB-SubCell"/>
</dbReference>
<keyword evidence="15" id="KW-1064">Adaptive immunity</keyword>
<evidence type="ECO:0000256" key="20">
    <source>
        <dbReference type="ARBA" id="ARBA00053743"/>
    </source>
</evidence>
<dbReference type="PANTHER" id="PTHR46744">
    <property type="entry name" value="PROTEIN UNC-93 HOMOLOG B1"/>
    <property type="match status" value="1"/>
</dbReference>
<evidence type="ECO:0000313" key="28">
    <source>
        <dbReference type="Proteomes" id="UP000700334"/>
    </source>
</evidence>
<feature type="transmembrane region" description="Helical" evidence="25">
    <location>
        <begin position="456"/>
        <end position="475"/>
    </location>
</feature>
<evidence type="ECO:0000256" key="13">
    <source>
        <dbReference type="ARBA" id="ARBA00023002"/>
    </source>
</evidence>
<dbReference type="Gene3D" id="3.40.309.10">
    <property type="entry name" value="Aldehyde Dehydrogenase, Chain A, domain 2"/>
    <property type="match status" value="1"/>
</dbReference>
<dbReference type="GO" id="GO:0034154">
    <property type="term" value="P:toll-like receptor 7 signaling pathway"/>
    <property type="evidence" value="ECO:0007669"/>
    <property type="project" value="UniProtKB-ARBA"/>
</dbReference>
<dbReference type="Gene3D" id="3.40.605.10">
    <property type="entry name" value="Aldehyde Dehydrogenase, Chain A, domain 1"/>
    <property type="match status" value="2"/>
</dbReference>
<keyword evidence="28" id="KW-1185">Reference proteome</keyword>
<evidence type="ECO:0000256" key="9">
    <source>
        <dbReference type="ARBA" id="ARBA00022753"/>
    </source>
</evidence>
<keyword evidence="19" id="KW-0968">Cytoplasmic vesicle</keyword>
<dbReference type="InterPro" id="IPR016162">
    <property type="entry name" value="Ald_DH_N"/>
</dbReference>
<organism evidence="27 28">
    <name type="scientific">Galemys pyrenaicus</name>
    <name type="common">Iberian desman</name>
    <name type="synonym">Pyrenean desman</name>
    <dbReference type="NCBI Taxonomy" id="202257"/>
    <lineage>
        <taxon>Eukaryota</taxon>
        <taxon>Metazoa</taxon>
        <taxon>Chordata</taxon>
        <taxon>Craniata</taxon>
        <taxon>Vertebrata</taxon>
        <taxon>Euteleostomi</taxon>
        <taxon>Mammalia</taxon>
        <taxon>Eutheria</taxon>
        <taxon>Laurasiatheria</taxon>
        <taxon>Eulipotyphla</taxon>
        <taxon>Talpidae</taxon>
        <taxon>Galemys</taxon>
    </lineage>
</organism>
<evidence type="ECO:0000256" key="6">
    <source>
        <dbReference type="ARBA" id="ARBA00022553"/>
    </source>
</evidence>
<feature type="compositionally biased region" description="Polar residues" evidence="24">
    <location>
        <begin position="846"/>
        <end position="856"/>
    </location>
</feature>
<dbReference type="InterPro" id="IPR016161">
    <property type="entry name" value="Ald_DH/histidinol_DH"/>
</dbReference>
<dbReference type="InterPro" id="IPR029510">
    <property type="entry name" value="Ald_DH_CS_GLU"/>
</dbReference>
<comment type="caution">
    <text evidence="27">The sequence shown here is derived from an EMBL/GenBank/DDBJ whole genome shotgun (WGS) entry which is preliminary data.</text>
</comment>
<dbReference type="PANTHER" id="PTHR46744:SF1">
    <property type="entry name" value="PROTEIN UNC-93 HOMOLOG B1"/>
    <property type="match status" value="1"/>
</dbReference>
<evidence type="ECO:0000256" key="11">
    <source>
        <dbReference type="ARBA" id="ARBA00022859"/>
    </source>
</evidence>
<feature type="region of interest" description="Disordered" evidence="24">
    <location>
        <begin position="575"/>
        <end position="651"/>
    </location>
</feature>
<evidence type="ECO:0000256" key="14">
    <source>
        <dbReference type="ARBA" id="ARBA00023118"/>
    </source>
</evidence>
<protein>
    <recommendedName>
        <fullName evidence="21">Protein unc-93 homolog B1</fullName>
    </recommendedName>
</protein>
<keyword evidence="14" id="KW-0051">Antiviral defense</keyword>
<keyword evidence="17" id="KW-0325">Glycoprotein</keyword>
<feature type="transmembrane region" description="Helical" evidence="25">
    <location>
        <begin position="268"/>
        <end position="295"/>
    </location>
</feature>
<feature type="active site" evidence="22">
    <location>
        <position position="956"/>
    </location>
</feature>
<evidence type="ECO:0000256" key="18">
    <source>
        <dbReference type="ARBA" id="ARBA00023228"/>
    </source>
</evidence>
<evidence type="ECO:0000256" key="25">
    <source>
        <dbReference type="SAM" id="Phobius"/>
    </source>
</evidence>
<dbReference type="GO" id="GO:0051607">
    <property type="term" value="P:defense response to virus"/>
    <property type="evidence" value="ECO:0007669"/>
    <property type="project" value="UniProtKB-KW"/>
</dbReference>
<evidence type="ECO:0000256" key="3">
    <source>
        <dbReference type="ARBA" id="ARBA00004371"/>
    </source>
</evidence>
<keyword evidence="16 25" id="KW-0472">Membrane</keyword>
<evidence type="ECO:0000256" key="2">
    <source>
        <dbReference type="ARBA" id="ARBA00004262"/>
    </source>
</evidence>
<evidence type="ECO:0000256" key="10">
    <source>
        <dbReference type="ARBA" id="ARBA00022824"/>
    </source>
</evidence>
<feature type="transmembrane region" description="Helical" evidence="25">
    <location>
        <begin position="525"/>
        <end position="543"/>
    </location>
</feature>
<evidence type="ECO:0000256" key="12">
    <source>
        <dbReference type="ARBA" id="ARBA00022989"/>
    </source>
</evidence>
<dbReference type="PROSITE" id="PS00687">
    <property type="entry name" value="ALDEHYDE_DEHYDR_GLU"/>
    <property type="match status" value="1"/>
</dbReference>
<comment type="similarity">
    <text evidence="23">Belongs to the aldehyde dehydrogenase family.</text>
</comment>
<dbReference type="GO" id="GO:0034138">
    <property type="term" value="P:toll-like receptor 3 signaling pathway"/>
    <property type="evidence" value="ECO:0007669"/>
    <property type="project" value="TreeGrafter"/>
</dbReference>
<dbReference type="PROSITE" id="PS00070">
    <property type="entry name" value="ALDEHYDE_DEHYDR_CYS"/>
    <property type="match status" value="1"/>
</dbReference>
<feature type="transmembrane region" description="Helical" evidence="25">
    <location>
        <begin position="112"/>
        <end position="133"/>
    </location>
</feature>
<reference evidence="27" key="1">
    <citation type="journal article" date="2021" name="Evol. Appl.">
        <title>The genome of the Pyrenean desman and the effects of bottlenecks and inbreeding on the genomic landscape of an endangered species.</title>
        <authorList>
            <person name="Escoda L."/>
            <person name="Castresana J."/>
        </authorList>
    </citation>
    <scope>NUCLEOTIDE SEQUENCE</scope>
    <source>
        <strain evidence="27">IBE-C5619</strain>
    </source>
</reference>
<feature type="non-terminal residue" evidence="27">
    <location>
        <position position="1"/>
    </location>
</feature>
<name>A0A8J6AJU2_GALPY</name>
<feature type="transmembrane region" description="Helical" evidence="25">
    <location>
        <begin position="398"/>
        <end position="419"/>
    </location>
</feature>
<dbReference type="OrthoDB" id="10010517at2759"/>
<evidence type="ECO:0000256" key="24">
    <source>
        <dbReference type="SAM" id="MobiDB-lite"/>
    </source>
</evidence>
<feature type="transmembrane region" description="Helical" evidence="25">
    <location>
        <begin position="189"/>
        <end position="207"/>
    </location>
</feature>
<accession>A0A8J6AJU2</accession>
<keyword evidence="10" id="KW-0256">Endoplasmic reticulum</keyword>
<feature type="transmembrane region" description="Helical" evidence="25">
    <location>
        <begin position="213"/>
        <end position="235"/>
    </location>
</feature>
<dbReference type="GO" id="GO:0035325">
    <property type="term" value="F:Toll-like receptor binding"/>
    <property type="evidence" value="ECO:0007669"/>
    <property type="project" value="InterPro"/>
</dbReference>
<keyword evidence="6" id="KW-0597">Phosphoprotein</keyword>
<dbReference type="InterPro" id="IPR016163">
    <property type="entry name" value="Ald_DH_C"/>
</dbReference>